<protein>
    <submittedName>
        <fullName evidence="2">Uncharacterized protein</fullName>
    </submittedName>
</protein>
<proteinExistence type="predicted"/>
<comment type="caution">
    <text evidence="2">The sequence shown here is derived from an EMBL/GenBank/DDBJ whole genome shotgun (WGS) entry which is preliminary data.</text>
</comment>
<evidence type="ECO:0000313" key="2">
    <source>
        <dbReference type="EMBL" id="MBA0083540.1"/>
    </source>
</evidence>
<evidence type="ECO:0000313" key="3">
    <source>
        <dbReference type="Proteomes" id="UP000567293"/>
    </source>
</evidence>
<name>A0A7V8NLJ6_9BACT</name>
<dbReference type="EMBL" id="JACDQQ010000094">
    <property type="protein sequence ID" value="MBA0083540.1"/>
    <property type="molecule type" value="Genomic_DNA"/>
</dbReference>
<accession>A0A7V8NLJ6</accession>
<dbReference type="AlphaFoldDB" id="A0A7V8NLJ6"/>
<gene>
    <name evidence="2" type="ORF">HRJ53_00950</name>
</gene>
<reference evidence="2" key="1">
    <citation type="submission" date="2020-06" db="EMBL/GenBank/DDBJ databases">
        <title>Legume-microbial interactions unlock mineral nutrients during tropical forest succession.</title>
        <authorList>
            <person name="Epihov D.Z."/>
        </authorList>
    </citation>
    <scope>NUCLEOTIDE SEQUENCE [LARGE SCALE GENOMIC DNA]</scope>
    <source>
        <strain evidence="2">Pan2503</strain>
    </source>
</reference>
<sequence length="71" mass="7714">MQYLPGLTVQCINPLCAARGRWLRADAAGPVANDGRCPSCGDSLRNVPPPLGPRLRMRPRSLAGRPPLRPR</sequence>
<dbReference type="Proteomes" id="UP000567293">
    <property type="component" value="Unassembled WGS sequence"/>
</dbReference>
<evidence type="ECO:0000256" key="1">
    <source>
        <dbReference type="SAM" id="MobiDB-lite"/>
    </source>
</evidence>
<organism evidence="2 3">
    <name type="scientific">Candidatus Acidiferrum panamense</name>
    <dbReference type="NCBI Taxonomy" id="2741543"/>
    <lineage>
        <taxon>Bacteria</taxon>
        <taxon>Pseudomonadati</taxon>
        <taxon>Acidobacteriota</taxon>
        <taxon>Terriglobia</taxon>
        <taxon>Candidatus Acidiferrales</taxon>
        <taxon>Candidatus Acidiferrum</taxon>
    </lineage>
</organism>
<keyword evidence="3" id="KW-1185">Reference proteome</keyword>
<feature type="region of interest" description="Disordered" evidence="1">
    <location>
        <begin position="38"/>
        <end position="71"/>
    </location>
</feature>